<protein>
    <recommendedName>
        <fullName evidence="3">LPS export ABC transporter periplasmic protein LptC</fullName>
    </recommendedName>
</protein>
<dbReference type="RefSeq" id="WP_245120179.1">
    <property type="nucleotide sequence ID" value="NZ_CP095061.1"/>
</dbReference>
<name>A0ABY4G605_9BACT</name>
<evidence type="ECO:0008006" key="3">
    <source>
        <dbReference type="Google" id="ProtNLM"/>
    </source>
</evidence>
<evidence type="ECO:0000313" key="1">
    <source>
        <dbReference type="EMBL" id="UOQ66200.1"/>
    </source>
</evidence>
<organism evidence="1 2">
    <name type="scientific">Hymenobacter volaticus</name>
    <dbReference type="NCBI Taxonomy" id="2932254"/>
    <lineage>
        <taxon>Bacteria</taxon>
        <taxon>Pseudomonadati</taxon>
        <taxon>Bacteroidota</taxon>
        <taxon>Cytophagia</taxon>
        <taxon>Cytophagales</taxon>
        <taxon>Hymenobacteraceae</taxon>
        <taxon>Hymenobacter</taxon>
    </lineage>
</organism>
<dbReference type="Proteomes" id="UP000830401">
    <property type="component" value="Chromosome"/>
</dbReference>
<keyword evidence="2" id="KW-1185">Reference proteome</keyword>
<gene>
    <name evidence="1" type="ORF">MUN86_22345</name>
</gene>
<sequence length="192" mass="21754">MRKGNWRLGVLLALAACGPGEDATVRPVPTNRKPNYFDVKGFLDSQVAELNRQQPVVEKQVRLRDGNVETTRVTKTDWSKELQIFYQADINKPALRGAYEIEPVNQQNSPSTAYKRKSGIEGSVQELVVTKAADRPESIIATIIQDNPLFYSEKKLRLQANNRGLQSYSVEGIQKLVMFDTVRYTVRTRIVE</sequence>
<proteinExistence type="predicted"/>
<reference evidence="1" key="1">
    <citation type="submission" date="2022-04" db="EMBL/GenBank/DDBJ databases">
        <title>Hymenobacter sp. isolated from the air.</title>
        <authorList>
            <person name="Won M."/>
            <person name="Lee C.-M."/>
            <person name="Woen H.-Y."/>
            <person name="Kwon S.-W."/>
        </authorList>
    </citation>
    <scope>NUCLEOTIDE SEQUENCE</scope>
    <source>
        <strain evidence="1">5420S-77</strain>
    </source>
</reference>
<evidence type="ECO:0000313" key="2">
    <source>
        <dbReference type="Proteomes" id="UP000830401"/>
    </source>
</evidence>
<dbReference type="EMBL" id="CP095061">
    <property type="protein sequence ID" value="UOQ66200.1"/>
    <property type="molecule type" value="Genomic_DNA"/>
</dbReference>
<accession>A0ABY4G605</accession>